<feature type="compositionally biased region" description="Polar residues" evidence="1">
    <location>
        <begin position="369"/>
        <end position="378"/>
    </location>
</feature>
<protein>
    <submittedName>
        <fullName evidence="3">SET domain-containing protein</fullName>
    </submittedName>
</protein>
<keyword evidence="2" id="KW-1185">Reference proteome</keyword>
<dbReference type="AlphaFoldDB" id="A0A1I8FQK2"/>
<feature type="compositionally biased region" description="Acidic residues" evidence="1">
    <location>
        <begin position="576"/>
        <end position="585"/>
    </location>
</feature>
<accession>A0A1I8FQK2</accession>
<organism evidence="2 3">
    <name type="scientific">Macrostomum lignano</name>
    <dbReference type="NCBI Taxonomy" id="282301"/>
    <lineage>
        <taxon>Eukaryota</taxon>
        <taxon>Metazoa</taxon>
        <taxon>Spiralia</taxon>
        <taxon>Lophotrochozoa</taxon>
        <taxon>Platyhelminthes</taxon>
        <taxon>Rhabditophora</taxon>
        <taxon>Macrostomorpha</taxon>
        <taxon>Macrostomida</taxon>
        <taxon>Macrostomidae</taxon>
        <taxon>Macrostomum</taxon>
    </lineage>
</organism>
<evidence type="ECO:0000313" key="2">
    <source>
        <dbReference type="Proteomes" id="UP000095280"/>
    </source>
</evidence>
<dbReference type="Proteomes" id="UP000095280">
    <property type="component" value="Unplaced"/>
</dbReference>
<dbReference type="WBParaSite" id="maker-unitig_44445-snap-gene-0.2-mRNA-1">
    <property type="protein sequence ID" value="maker-unitig_44445-snap-gene-0.2-mRNA-1"/>
    <property type="gene ID" value="maker-unitig_44445-snap-gene-0.2"/>
</dbReference>
<evidence type="ECO:0000256" key="1">
    <source>
        <dbReference type="SAM" id="MobiDB-lite"/>
    </source>
</evidence>
<evidence type="ECO:0000313" key="3">
    <source>
        <dbReference type="WBParaSite" id="maker-unitig_44445-snap-gene-0.2-mRNA-1"/>
    </source>
</evidence>
<sequence length="585" mass="62162">LKPPSPTGSFQGGEGGGGGGVAALTVASCLLSSRPRDLNAAIKSGDAEGAASQARLLLERRTSSWTSGLRRLHWRCRSKQEESRGGRADGRCWMTGLVRPAALGGRGAAASCSADGCARLTRDWRAAAPGGARAGTYRPAGMLGSAGGLLASDTARRSRCTCYVLAIRSLQRRQKLTSKRDVEPSPAVPAARRFPLAMEPVVKWLEQAKQPQAHLDCPVCTFRNRWPTDLAAKCAPLSGPESAPSSRASSDEKGSGLDSREPTGQRRRGHNEGLFRVLRPVPAAKQQQQQQAGSAGESATVGIFCCPWQNCPLASRKPGRGLRASCCDRSCHLRPESARLAAWLHHGRAQSRQSGTGDRRQPPPCLQLQDGSSSSGTRRSACGGARANSRLFSLRAYAEPEGAATSSVCALPEESLLAVADAAGCDSRSCGPLRLVMPRTACIARPEGRDAVGFRPAARDSAVLTYLVTSNPEHWPPKKDHLEQLKAAVRGPSGTGRSSRREDSEYDEGSAGSVGPPQPQQPEVEEEPRAGAVPSATPSANEPVRPGCQMSRATLRRRALRTEDRRRRRGFPAAGDSDDEENKAG</sequence>
<name>A0A1I8FQK2_9PLAT</name>
<feature type="region of interest" description="Disordered" evidence="1">
    <location>
        <begin position="345"/>
        <end position="382"/>
    </location>
</feature>
<feature type="region of interest" description="Disordered" evidence="1">
    <location>
        <begin position="488"/>
        <end position="585"/>
    </location>
</feature>
<feature type="compositionally biased region" description="Basic and acidic residues" evidence="1">
    <location>
        <begin position="249"/>
        <end position="264"/>
    </location>
</feature>
<feature type="region of interest" description="Disordered" evidence="1">
    <location>
        <begin position="235"/>
        <end position="271"/>
    </location>
</feature>
<proteinExistence type="predicted"/>
<reference evidence="3" key="1">
    <citation type="submission" date="2016-11" db="UniProtKB">
        <authorList>
            <consortium name="WormBaseParasite"/>
        </authorList>
    </citation>
    <scope>IDENTIFICATION</scope>
</reference>